<gene>
    <name evidence="3" type="ORF">AR686_16885</name>
</gene>
<dbReference type="AlphaFoldDB" id="A0A101CER5"/>
<name>A0A101CER5_9FLAO</name>
<proteinExistence type="predicted"/>
<feature type="domain" description="Secretion system C-terminal sorting" evidence="2">
    <location>
        <begin position="1102"/>
        <end position="1166"/>
    </location>
</feature>
<accession>A0A101CER5</accession>
<reference evidence="3 4" key="1">
    <citation type="submission" date="2015-10" db="EMBL/GenBank/DDBJ databases">
        <title>Genome sequence of Chryseobacterium greenlandense.</title>
        <authorList>
            <person name="Newman J."/>
            <person name="Fischer K."/>
            <person name="Miller J."/>
        </authorList>
    </citation>
    <scope>NUCLEOTIDE SEQUENCE [LARGE SCALE GENOMIC DNA]</scope>
    <source>
        <strain evidence="3 4">UMB34</strain>
    </source>
</reference>
<protein>
    <recommendedName>
        <fullName evidence="2">Secretion system C-terminal sorting domain-containing protein</fullName>
    </recommendedName>
</protein>
<organism evidence="3 4">
    <name type="scientific">Chryseobacterium aquaticum subsp. greenlandense</name>
    <dbReference type="NCBI Taxonomy" id="345663"/>
    <lineage>
        <taxon>Bacteria</taxon>
        <taxon>Pseudomonadati</taxon>
        <taxon>Bacteroidota</taxon>
        <taxon>Flavobacteriia</taxon>
        <taxon>Flavobacteriales</taxon>
        <taxon>Weeksellaceae</taxon>
        <taxon>Chryseobacterium group</taxon>
        <taxon>Chryseobacterium</taxon>
    </lineage>
</organism>
<evidence type="ECO:0000313" key="4">
    <source>
        <dbReference type="Proteomes" id="UP000054388"/>
    </source>
</evidence>
<evidence type="ECO:0000259" key="2">
    <source>
        <dbReference type="Pfam" id="PF18962"/>
    </source>
</evidence>
<evidence type="ECO:0000313" key="3">
    <source>
        <dbReference type="EMBL" id="KUJ54670.1"/>
    </source>
</evidence>
<dbReference type="InterPro" id="IPR026444">
    <property type="entry name" value="Secre_tail"/>
</dbReference>
<dbReference type="NCBIfam" id="TIGR04183">
    <property type="entry name" value="Por_Secre_tail"/>
    <property type="match status" value="1"/>
</dbReference>
<dbReference type="Pfam" id="PF18962">
    <property type="entry name" value="Por_Secre_tail"/>
    <property type="match status" value="1"/>
</dbReference>
<keyword evidence="1" id="KW-0732">Signal</keyword>
<comment type="caution">
    <text evidence="3">The sequence shown here is derived from an EMBL/GenBank/DDBJ whole genome shotgun (WGS) entry which is preliminary data.</text>
</comment>
<dbReference type="Proteomes" id="UP000054388">
    <property type="component" value="Unassembled WGS sequence"/>
</dbReference>
<evidence type="ECO:0000256" key="1">
    <source>
        <dbReference type="ARBA" id="ARBA00022729"/>
    </source>
</evidence>
<sequence>MIYLKVDKNCFTKDHFIMKSNVSKKLIAMFCLVSLNAYSKNNLEYKRDFNKAEVFNLLRKDTLVKASENSLESSIIDSRVATTVLDWTKAPNSYIFDPAQDGEGLYVPVKKAYEMWRSYKYLASAGIIKGKATADVLWEDVPGLIKSGSNYDLEIVDSGESGKIKVMINKAKKGNAVIAFRLNGEIFWSWHIWVTDNPTNGSTYKSFAGVRRQRSNGVIENIPDADWKWMDRNLGAITNSNTNGEWNRSGGLLYQWGRKDPIPPLVLRGNDFYEVSGSIGRVRHRGAKNFTNAVDFDALRKFVLLSNATLDNNLQLSVKNPLSLIYVNKNDNSGPAYYNNNANLMVNWFGRSSTIADNRLPELNLWSDNSKGIAPANYNFFSSNAPYRDKSPFDPCPNGWRIPSMLVPNLASGSYVDDIRIDYSPFGVQTITGKNAFEASGYHIIKPNDTNVPAFMTGFKVYPNVGFDLSNVGNNNMGVFPGTGLIAINTQGGQYTDQHHVALWTATLTRFFDTTPAVSARALFMVPDKYQNDTPDPANPTIKGRYWYQPTSSAKTSDANGCRCIKDPLYVVNGYDFPTQYLDANTEYVEGLNNPNTYQVIKSASASTVEIPVAKAFSVQSQLLNNPEILNSTNFNNLKANVLWSTNTGLINTVTIANPSPGSVSDLINSKILVTLNPNQSGNAVVTLHNESTANPVYWSWHIWVTDSAVGSYNYTTELPNAVAANYVNYVTRGDVLKTEFMDRNLGATDAFPVIANPLAPTATEYEKIRASTGLQYQWGRKDPIPSFQFADNRAPYDIFLGNVNTNGAVAYTTLSTVVYNNVSGSYIIPYDTYTNGSNANVLSTDKTPDKVAKVLSYSVKNPLVYMVPSTFAPYNTAVPNYTNGTDWLLNEPNVAADRWGRGGKKSPFDPCPEGWRIPDVTDVAIVANRDYGLSPWYKKDKKAATSYSVINDYLGVRVQNNTASTVGYTFNDSSYPVGNYPNSGSRGFRSVIANQTAQGTFETNNFQYPGIWTAALNSNYIGRPINLLFNASSNAMIAFHDNNDPYFGMSCRCVKIKYDQNGNEAGSIPAIPVTAGASVKASNVFTQTEIIQKENENKITLFPNPVKDVLYIKANDRKDYYFQIYNASGQIVKSGKFENAQTDVSSLSSGVYLVRVNNSEVIVKIIKQ</sequence>
<dbReference type="EMBL" id="LMAI01000011">
    <property type="protein sequence ID" value="KUJ54670.1"/>
    <property type="molecule type" value="Genomic_DNA"/>
</dbReference>